<reference evidence="3 4" key="1">
    <citation type="submission" date="2019-05" db="EMBL/GenBank/DDBJ databases">
        <title>Another draft genome of Portunus trituberculatus and its Hox gene families provides insights of decapod evolution.</title>
        <authorList>
            <person name="Jeong J.-H."/>
            <person name="Song I."/>
            <person name="Kim S."/>
            <person name="Choi T."/>
            <person name="Kim D."/>
            <person name="Ryu S."/>
            <person name="Kim W."/>
        </authorList>
    </citation>
    <scope>NUCLEOTIDE SEQUENCE [LARGE SCALE GENOMIC DNA]</scope>
    <source>
        <tissue evidence="3">Muscle</tissue>
    </source>
</reference>
<name>A0A5B7K982_PORTR</name>
<evidence type="ECO:0000256" key="1">
    <source>
        <dbReference type="SAM" id="MobiDB-lite"/>
    </source>
</evidence>
<gene>
    <name evidence="3" type="ORF">E2C01_098829</name>
</gene>
<sequence>MSVACPSGNNIPDGAASPTLVTYPAFTPVWSRHPRTLRPLTPKPRRPKHATLRSLWHTHAASLSLVIAHLFSWIILTVFCWSYGRQLCHCPALPSPPPPPPQPRQSRLLYLRDSSGGGGDGSGTPSFSVAG</sequence>
<feature type="compositionally biased region" description="Pro residues" evidence="1">
    <location>
        <begin position="93"/>
        <end position="103"/>
    </location>
</feature>
<comment type="caution">
    <text evidence="3">The sequence shown here is derived from an EMBL/GenBank/DDBJ whole genome shotgun (WGS) entry which is preliminary data.</text>
</comment>
<protein>
    <submittedName>
        <fullName evidence="3">Uncharacterized protein</fullName>
    </submittedName>
</protein>
<organism evidence="3 4">
    <name type="scientific">Portunus trituberculatus</name>
    <name type="common">Swimming crab</name>
    <name type="synonym">Neptunus trituberculatus</name>
    <dbReference type="NCBI Taxonomy" id="210409"/>
    <lineage>
        <taxon>Eukaryota</taxon>
        <taxon>Metazoa</taxon>
        <taxon>Ecdysozoa</taxon>
        <taxon>Arthropoda</taxon>
        <taxon>Crustacea</taxon>
        <taxon>Multicrustacea</taxon>
        <taxon>Malacostraca</taxon>
        <taxon>Eumalacostraca</taxon>
        <taxon>Eucarida</taxon>
        <taxon>Decapoda</taxon>
        <taxon>Pleocyemata</taxon>
        <taxon>Brachyura</taxon>
        <taxon>Eubrachyura</taxon>
        <taxon>Portunoidea</taxon>
        <taxon>Portunidae</taxon>
        <taxon>Portuninae</taxon>
        <taxon>Portunus</taxon>
    </lineage>
</organism>
<dbReference type="EMBL" id="VSRR010135144">
    <property type="protein sequence ID" value="MPD03204.1"/>
    <property type="molecule type" value="Genomic_DNA"/>
</dbReference>
<feature type="transmembrane region" description="Helical" evidence="2">
    <location>
        <begin position="63"/>
        <end position="84"/>
    </location>
</feature>
<keyword evidence="2" id="KW-0472">Membrane</keyword>
<evidence type="ECO:0000256" key="2">
    <source>
        <dbReference type="SAM" id="Phobius"/>
    </source>
</evidence>
<keyword evidence="4" id="KW-1185">Reference proteome</keyword>
<dbReference type="AlphaFoldDB" id="A0A5B7K982"/>
<accession>A0A5B7K982</accession>
<feature type="region of interest" description="Disordered" evidence="1">
    <location>
        <begin position="92"/>
        <end position="131"/>
    </location>
</feature>
<keyword evidence="2" id="KW-1133">Transmembrane helix</keyword>
<evidence type="ECO:0000313" key="4">
    <source>
        <dbReference type="Proteomes" id="UP000324222"/>
    </source>
</evidence>
<evidence type="ECO:0000313" key="3">
    <source>
        <dbReference type="EMBL" id="MPD03204.1"/>
    </source>
</evidence>
<keyword evidence="2" id="KW-0812">Transmembrane</keyword>
<proteinExistence type="predicted"/>
<dbReference type="Proteomes" id="UP000324222">
    <property type="component" value="Unassembled WGS sequence"/>
</dbReference>